<evidence type="ECO:0000313" key="2">
    <source>
        <dbReference type="EMBL" id="GEN89732.1"/>
    </source>
</evidence>
<reference evidence="2 3" key="1">
    <citation type="submission" date="2019-07" db="EMBL/GenBank/DDBJ databases">
        <title>Whole genome shotgun sequence of Oceanobacillus sojae NBRC 105379.</title>
        <authorList>
            <person name="Hosoyama A."/>
            <person name="Uohara A."/>
            <person name="Ohji S."/>
            <person name="Ichikawa N."/>
        </authorList>
    </citation>
    <scope>NUCLEOTIDE SEQUENCE [LARGE SCALE GENOMIC DNA]</scope>
    <source>
        <strain evidence="2 3">NBRC 105379</strain>
    </source>
</reference>
<dbReference type="AlphaFoldDB" id="A0A511ZQK9"/>
<keyword evidence="1" id="KW-0812">Transmembrane</keyword>
<dbReference type="RefSeq" id="WP_147212606.1">
    <property type="nucleotide sequence ID" value="NZ_BJYM01000027.1"/>
</dbReference>
<feature type="transmembrane region" description="Helical" evidence="1">
    <location>
        <begin position="63"/>
        <end position="91"/>
    </location>
</feature>
<protein>
    <recommendedName>
        <fullName evidence="4">DUF1189 domain-containing protein</fullName>
    </recommendedName>
</protein>
<evidence type="ECO:0000313" key="3">
    <source>
        <dbReference type="Proteomes" id="UP000321558"/>
    </source>
</evidence>
<feature type="transmembrane region" description="Helical" evidence="1">
    <location>
        <begin position="103"/>
        <end position="129"/>
    </location>
</feature>
<keyword evidence="1" id="KW-0472">Membrane</keyword>
<evidence type="ECO:0008006" key="4">
    <source>
        <dbReference type="Google" id="ProtNLM"/>
    </source>
</evidence>
<comment type="caution">
    <text evidence="2">The sequence shown here is derived from an EMBL/GenBank/DDBJ whole genome shotgun (WGS) entry which is preliminary data.</text>
</comment>
<dbReference type="EMBL" id="BJYM01000027">
    <property type="protein sequence ID" value="GEN89732.1"/>
    <property type="molecule type" value="Genomic_DNA"/>
</dbReference>
<sequence length="165" mass="19668">MQFTKILKESLLLPQKKAMFQINRIGMDSIMIYLFILFIVASLPELLSRLTDWTGSGGEMNIIFQLIYFFMFYYLILSVLLLGVISFIAYLGRGVVYLANRKLYYGTLWKLTACSITIPILVFTFISFIWPIPDWFLFIFFIYPFLLLIRMVFLYPQKRIRKRNY</sequence>
<dbReference type="OrthoDB" id="2884954at2"/>
<keyword evidence="1" id="KW-1133">Transmembrane helix</keyword>
<dbReference type="Proteomes" id="UP000321558">
    <property type="component" value="Unassembled WGS sequence"/>
</dbReference>
<accession>A0A511ZQK9</accession>
<keyword evidence="3" id="KW-1185">Reference proteome</keyword>
<name>A0A511ZQK9_9BACI</name>
<feature type="transmembrane region" description="Helical" evidence="1">
    <location>
        <begin position="135"/>
        <end position="155"/>
    </location>
</feature>
<feature type="transmembrane region" description="Helical" evidence="1">
    <location>
        <begin position="25"/>
        <end position="43"/>
    </location>
</feature>
<gene>
    <name evidence="2" type="ORF">OSO01_44710</name>
</gene>
<organism evidence="2 3">
    <name type="scientific">Oceanobacillus sojae</name>
    <dbReference type="NCBI Taxonomy" id="582851"/>
    <lineage>
        <taxon>Bacteria</taxon>
        <taxon>Bacillati</taxon>
        <taxon>Bacillota</taxon>
        <taxon>Bacilli</taxon>
        <taxon>Bacillales</taxon>
        <taxon>Bacillaceae</taxon>
        <taxon>Oceanobacillus</taxon>
    </lineage>
</organism>
<evidence type="ECO:0000256" key="1">
    <source>
        <dbReference type="SAM" id="Phobius"/>
    </source>
</evidence>
<proteinExistence type="predicted"/>